<dbReference type="GO" id="GO:0043604">
    <property type="term" value="P:amide biosynthetic process"/>
    <property type="evidence" value="ECO:0007669"/>
    <property type="project" value="TreeGrafter"/>
</dbReference>
<organism evidence="7">
    <name type="scientific">marine sediment metagenome</name>
    <dbReference type="NCBI Taxonomy" id="412755"/>
    <lineage>
        <taxon>unclassified sequences</taxon>
        <taxon>metagenomes</taxon>
        <taxon>ecological metagenomes</taxon>
    </lineage>
</organism>
<dbReference type="Pfam" id="PF00749">
    <property type="entry name" value="tRNA-synt_1c"/>
    <property type="match status" value="1"/>
</dbReference>
<protein>
    <recommendedName>
        <fullName evidence="6">Glutamyl/glutaminyl-tRNA synthetase class Ib catalytic domain-containing protein</fullName>
    </recommendedName>
</protein>
<dbReference type="AlphaFoldDB" id="X0ZVF9"/>
<keyword evidence="5" id="KW-0030">Aminoacyl-tRNA synthetase</keyword>
<dbReference type="EMBL" id="BART01001892">
    <property type="protein sequence ID" value="GAG73815.1"/>
    <property type="molecule type" value="Genomic_DNA"/>
</dbReference>
<evidence type="ECO:0000256" key="4">
    <source>
        <dbReference type="ARBA" id="ARBA00022917"/>
    </source>
</evidence>
<feature type="domain" description="Glutamyl/glutaminyl-tRNA synthetase class Ib catalytic" evidence="6">
    <location>
        <begin position="102"/>
        <end position="139"/>
    </location>
</feature>
<evidence type="ECO:0000256" key="5">
    <source>
        <dbReference type="ARBA" id="ARBA00023146"/>
    </source>
</evidence>
<dbReference type="Gene3D" id="3.40.50.620">
    <property type="entry name" value="HUPs"/>
    <property type="match status" value="1"/>
</dbReference>
<dbReference type="InterPro" id="IPR050132">
    <property type="entry name" value="Gln/Glu-tRNA_Ligase"/>
</dbReference>
<proteinExistence type="predicted"/>
<evidence type="ECO:0000256" key="1">
    <source>
        <dbReference type="ARBA" id="ARBA00022598"/>
    </source>
</evidence>
<evidence type="ECO:0000313" key="7">
    <source>
        <dbReference type="EMBL" id="GAG73815.1"/>
    </source>
</evidence>
<comment type="caution">
    <text evidence="7">The sequence shown here is derived from an EMBL/GenBank/DDBJ whole genome shotgun (WGS) entry which is preliminary data.</text>
</comment>
<accession>X0ZVF9</accession>
<name>X0ZVF9_9ZZZZ</name>
<dbReference type="GO" id="GO:0006418">
    <property type="term" value="P:tRNA aminoacylation for protein translation"/>
    <property type="evidence" value="ECO:0007669"/>
    <property type="project" value="InterPro"/>
</dbReference>
<keyword evidence="1" id="KW-0436">Ligase</keyword>
<reference evidence="7" key="1">
    <citation type="journal article" date="2014" name="Front. Microbiol.">
        <title>High frequency of phylogenetically diverse reductive dehalogenase-homologous genes in deep subseafloor sedimentary metagenomes.</title>
        <authorList>
            <person name="Kawai M."/>
            <person name="Futagami T."/>
            <person name="Toyoda A."/>
            <person name="Takaki Y."/>
            <person name="Nishi S."/>
            <person name="Hori S."/>
            <person name="Arai W."/>
            <person name="Tsubouchi T."/>
            <person name="Morono Y."/>
            <person name="Uchiyama I."/>
            <person name="Ito T."/>
            <person name="Fujiyama A."/>
            <person name="Inagaki F."/>
            <person name="Takami H."/>
        </authorList>
    </citation>
    <scope>NUCLEOTIDE SEQUENCE</scope>
    <source>
        <strain evidence="7">Expedition CK06-06</strain>
    </source>
</reference>
<dbReference type="GO" id="GO:0005524">
    <property type="term" value="F:ATP binding"/>
    <property type="evidence" value="ECO:0007669"/>
    <property type="project" value="UniProtKB-KW"/>
</dbReference>
<dbReference type="InterPro" id="IPR020058">
    <property type="entry name" value="Glu/Gln-tRNA-synth_Ib_cat-dom"/>
</dbReference>
<dbReference type="GO" id="GO:0004812">
    <property type="term" value="F:aminoacyl-tRNA ligase activity"/>
    <property type="evidence" value="ECO:0007669"/>
    <property type="project" value="UniProtKB-KW"/>
</dbReference>
<dbReference type="SUPFAM" id="SSF52374">
    <property type="entry name" value="Nucleotidylyl transferase"/>
    <property type="match status" value="1"/>
</dbReference>
<evidence type="ECO:0000256" key="2">
    <source>
        <dbReference type="ARBA" id="ARBA00022741"/>
    </source>
</evidence>
<dbReference type="PROSITE" id="PS00178">
    <property type="entry name" value="AA_TRNA_LIGASE_I"/>
    <property type="match status" value="1"/>
</dbReference>
<evidence type="ECO:0000259" key="6">
    <source>
        <dbReference type="Pfam" id="PF00749"/>
    </source>
</evidence>
<keyword evidence="4" id="KW-0648">Protein biosynthesis</keyword>
<keyword evidence="2" id="KW-0547">Nucleotide-binding</keyword>
<dbReference type="InterPro" id="IPR001412">
    <property type="entry name" value="aa-tRNA-synth_I_CS"/>
</dbReference>
<evidence type="ECO:0000256" key="3">
    <source>
        <dbReference type="ARBA" id="ARBA00022840"/>
    </source>
</evidence>
<dbReference type="PANTHER" id="PTHR43097">
    <property type="entry name" value="GLUTAMINE-TRNA LIGASE"/>
    <property type="match status" value="1"/>
</dbReference>
<dbReference type="InterPro" id="IPR014729">
    <property type="entry name" value="Rossmann-like_a/b/a_fold"/>
</dbReference>
<dbReference type="GO" id="GO:0005829">
    <property type="term" value="C:cytosol"/>
    <property type="evidence" value="ECO:0007669"/>
    <property type="project" value="TreeGrafter"/>
</dbReference>
<gene>
    <name evidence="7" type="ORF">S01H4_06229</name>
</gene>
<sequence length="143" mass="16326">MNDEEIRKILWLSGLKNAVKFNGKPNKKAIMGKLMASKPDLRSKAKIIIPILDQIIEEILKLPIEQQEERLLELDPHALDKEEKIEDTKVLPELPNVSNYKKIVMRLAPYPSGALHIGNARMVVLNDAYVKKYNGELILLFLT</sequence>
<dbReference type="PANTHER" id="PTHR43097:SF5">
    <property type="entry name" value="GLUTAMATE--TRNA LIGASE"/>
    <property type="match status" value="1"/>
</dbReference>
<keyword evidence="3" id="KW-0067">ATP-binding</keyword>